<gene>
    <name evidence="1" type="ORF">DICVIV_06184</name>
</gene>
<accession>A0A0D8XV85</accession>
<evidence type="ECO:0000313" key="1">
    <source>
        <dbReference type="EMBL" id="KJH47717.1"/>
    </source>
</evidence>
<dbReference type="EMBL" id="KN716295">
    <property type="protein sequence ID" value="KJH47717.1"/>
    <property type="molecule type" value="Genomic_DNA"/>
</dbReference>
<reference evidence="2" key="2">
    <citation type="journal article" date="2016" name="Sci. Rep.">
        <title>Dictyocaulus viviparus genome, variome and transcriptome elucidate lungworm biology and support future intervention.</title>
        <authorList>
            <person name="McNulty S.N."/>
            <person name="Strube C."/>
            <person name="Rosa B.A."/>
            <person name="Martin J.C."/>
            <person name="Tyagi R."/>
            <person name="Choi Y.J."/>
            <person name="Wang Q."/>
            <person name="Hallsworth Pepin K."/>
            <person name="Zhang X."/>
            <person name="Ozersky P."/>
            <person name="Wilson R.K."/>
            <person name="Sternberg P.W."/>
            <person name="Gasser R.B."/>
            <person name="Mitreva M."/>
        </authorList>
    </citation>
    <scope>NUCLEOTIDE SEQUENCE [LARGE SCALE GENOMIC DNA]</scope>
    <source>
        <strain evidence="2">HannoverDv2000</strain>
    </source>
</reference>
<reference evidence="1 2" key="1">
    <citation type="submission" date="2013-11" db="EMBL/GenBank/DDBJ databases">
        <title>Draft genome of the bovine lungworm Dictyocaulus viviparus.</title>
        <authorList>
            <person name="Mitreva M."/>
        </authorList>
    </citation>
    <scope>NUCLEOTIDE SEQUENCE [LARGE SCALE GENOMIC DNA]</scope>
    <source>
        <strain evidence="1 2">HannoverDv2000</strain>
    </source>
</reference>
<name>A0A0D8XV85_DICVI</name>
<evidence type="ECO:0000313" key="2">
    <source>
        <dbReference type="Proteomes" id="UP000053766"/>
    </source>
</evidence>
<sequence length="85" mass="10212">MFRFVTKRFVRYLTKFQLIILNVYPFQSQQIRNVQIICNHNWIRRSSQSTHLMSSESFCRQRYSASTIRDTVLGDNSRPFCSDIE</sequence>
<organism evidence="1 2">
    <name type="scientific">Dictyocaulus viviparus</name>
    <name type="common">Bovine lungworm</name>
    <dbReference type="NCBI Taxonomy" id="29172"/>
    <lineage>
        <taxon>Eukaryota</taxon>
        <taxon>Metazoa</taxon>
        <taxon>Ecdysozoa</taxon>
        <taxon>Nematoda</taxon>
        <taxon>Chromadorea</taxon>
        <taxon>Rhabditida</taxon>
        <taxon>Rhabditina</taxon>
        <taxon>Rhabditomorpha</taxon>
        <taxon>Strongyloidea</taxon>
        <taxon>Metastrongylidae</taxon>
        <taxon>Dictyocaulus</taxon>
    </lineage>
</organism>
<dbReference type="AlphaFoldDB" id="A0A0D8XV85"/>
<protein>
    <submittedName>
        <fullName evidence="1">Uncharacterized protein</fullName>
    </submittedName>
</protein>
<proteinExistence type="predicted"/>
<keyword evidence="2" id="KW-1185">Reference proteome</keyword>
<dbReference type="Proteomes" id="UP000053766">
    <property type="component" value="Unassembled WGS sequence"/>
</dbReference>